<feature type="region of interest" description="Disordered" evidence="1">
    <location>
        <begin position="251"/>
        <end position="275"/>
    </location>
</feature>
<evidence type="ECO:0000256" key="2">
    <source>
        <dbReference type="SAM" id="SignalP"/>
    </source>
</evidence>
<dbReference type="RefSeq" id="WP_260749135.1">
    <property type="nucleotide sequence ID" value="NZ_CP092109.1"/>
</dbReference>
<evidence type="ECO:0000313" key="4">
    <source>
        <dbReference type="Proteomes" id="UP001060414"/>
    </source>
</evidence>
<feature type="chain" id="PRO_5045975633" evidence="2">
    <location>
        <begin position="23"/>
        <end position="275"/>
    </location>
</feature>
<feature type="signal peptide" evidence="2">
    <location>
        <begin position="1"/>
        <end position="22"/>
    </location>
</feature>
<dbReference type="Proteomes" id="UP001060414">
    <property type="component" value="Chromosome"/>
</dbReference>
<accession>A0ABY5ZQ00</accession>
<evidence type="ECO:0000256" key="1">
    <source>
        <dbReference type="SAM" id="MobiDB-lite"/>
    </source>
</evidence>
<sequence>MTLVRFFLPLLLLLFLPQQVPAEEDTGQLIGRIQVEGVETYRGVASVWDVAGGKVPDPRRYIVIPSAMAALEADGSFALRVAPGTYYLGAIVRFTPGPPLGPPRPGDRVFLSPGGEGDYFKVEVRAGETVDVGTRSGGWEYEGFAPEADHGIRGIVRDTAGEPVADLLVFGFADPSMSLQPVGVSDRTDAQGRYLLRLDRPQPVFLRVRESYGGGPLMGGGYVGVYGGAEPRAVRVPEEGIVEGIDIEVIQLPPAGTEERRPSRPEQPPVDPGKQ</sequence>
<protein>
    <submittedName>
        <fullName evidence="3">Carboxypeptidase-like regulatory domain-containing protein</fullName>
    </submittedName>
</protein>
<name>A0ABY5ZQ00_9BACT</name>
<keyword evidence="4" id="KW-1185">Reference proteome</keyword>
<proteinExistence type="predicted"/>
<evidence type="ECO:0000313" key="3">
    <source>
        <dbReference type="EMBL" id="UWZ80771.1"/>
    </source>
</evidence>
<feature type="compositionally biased region" description="Pro residues" evidence="1">
    <location>
        <begin position="265"/>
        <end position="275"/>
    </location>
</feature>
<organism evidence="3 4">
    <name type="scientific">Geoalkalibacter halelectricus</name>
    <dbReference type="NCBI Taxonomy" id="2847045"/>
    <lineage>
        <taxon>Bacteria</taxon>
        <taxon>Pseudomonadati</taxon>
        <taxon>Thermodesulfobacteriota</taxon>
        <taxon>Desulfuromonadia</taxon>
        <taxon>Desulfuromonadales</taxon>
        <taxon>Geoalkalibacteraceae</taxon>
        <taxon>Geoalkalibacter</taxon>
    </lineage>
</organism>
<keyword evidence="2" id="KW-0732">Signal</keyword>
<gene>
    <name evidence="3" type="ORF">L9S41_05050</name>
</gene>
<dbReference type="EMBL" id="CP092109">
    <property type="protein sequence ID" value="UWZ80771.1"/>
    <property type="molecule type" value="Genomic_DNA"/>
</dbReference>
<reference evidence="3" key="1">
    <citation type="journal article" date="2022" name="Environ. Microbiol.">
        <title>Geoalkalibacter halelectricus SAP #1 sp. nov. possessing extracellular electron transfer and mineral#reducing capabilities from a haloalkaline environment.</title>
        <authorList>
            <person name="Yadav S."/>
            <person name="Singh R."/>
            <person name="Sundharam S.S."/>
            <person name="Chaudhary S."/>
            <person name="Krishnamurthi S."/>
            <person name="Patil S.A."/>
        </authorList>
    </citation>
    <scope>NUCLEOTIDE SEQUENCE</scope>
    <source>
        <strain evidence="3">SAP-1</strain>
    </source>
</reference>